<dbReference type="AlphaFoldDB" id="A0A3B1AMQ7"/>
<dbReference type="InterPro" id="IPR052164">
    <property type="entry name" value="Anthracycline_SecMetBiosynth"/>
</dbReference>
<accession>A0A3B1AMQ7</accession>
<sequence length="117" mass="13253">MFIRFDSVVYFVSDIDAAAKWYSEVTNCEVKYENESYAYLELESGKIGFHPVDEKSGKNNFGQTVYWHVSSISEAIHDLTKKGASIYRNPIETDLGEFACMLTDPFGNSFGLISNKK</sequence>
<name>A0A3B1AMQ7_9ZZZZ</name>
<dbReference type="PANTHER" id="PTHR33993:SF14">
    <property type="entry name" value="GB|AAF24581.1"/>
    <property type="match status" value="1"/>
</dbReference>
<dbReference type="Pfam" id="PF00903">
    <property type="entry name" value="Glyoxalase"/>
    <property type="match status" value="1"/>
</dbReference>
<dbReference type="PROSITE" id="PS51819">
    <property type="entry name" value="VOC"/>
    <property type="match status" value="1"/>
</dbReference>
<proteinExistence type="predicted"/>
<evidence type="ECO:0000259" key="1">
    <source>
        <dbReference type="PROSITE" id="PS51819"/>
    </source>
</evidence>
<dbReference type="SUPFAM" id="SSF54593">
    <property type="entry name" value="Glyoxalase/Bleomycin resistance protein/Dihydroxybiphenyl dioxygenase"/>
    <property type="match status" value="1"/>
</dbReference>
<dbReference type="PANTHER" id="PTHR33993">
    <property type="entry name" value="GLYOXALASE-RELATED"/>
    <property type="match status" value="1"/>
</dbReference>
<dbReference type="InterPro" id="IPR037523">
    <property type="entry name" value="VOC_core"/>
</dbReference>
<dbReference type="Gene3D" id="3.10.180.10">
    <property type="entry name" value="2,3-Dihydroxybiphenyl 1,2-Dioxygenase, domain 1"/>
    <property type="match status" value="1"/>
</dbReference>
<dbReference type="InterPro" id="IPR029068">
    <property type="entry name" value="Glyas_Bleomycin-R_OHBP_Dase"/>
</dbReference>
<dbReference type="EMBL" id="UOFU01000305">
    <property type="protein sequence ID" value="VAX02991.1"/>
    <property type="molecule type" value="Genomic_DNA"/>
</dbReference>
<gene>
    <name evidence="2" type="ORF">MNBD_GAMMA20-1844</name>
</gene>
<evidence type="ECO:0000313" key="2">
    <source>
        <dbReference type="EMBL" id="VAX02991.1"/>
    </source>
</evidence>
<feature type="domain" description="VOC" evidence="1">
    <location>
        <begin position="4"/>
        <end position="115"/>
    </location>
</feature>
<protein>
    <recommendedName>
        <fullName evidence="1">VOC domain-containing protein</fullName>
    </recommendedName>
</protein>
<dbReference type="InterPro" id="IPR004360">
    <property type="entry name" value="Glyas_Fos-R_dOase_dom"/>
</dbReference>
<organism evidence="2">
    <name type="scientific">hydrothermal vent metagenome</name>
    <dbReference type="NCBI Taxonomy" id="652676"/>
    <lineage>
        <taxon>unclassified sequences</taxon>
        <taxon>metagenomes</taxon>
        <taxon>ecological metagenomes</taxon>
    </lineage>
</organism>
<reference evidence="2" key="1">
    <citation type="submission" date="2018-06" db="EMBL/GenBank/DDBJ databases">
        <authorList>
            <person name="Zhirakovskaya E."/>
        </authorList>
    </citation>
    <scope>NUCLEOTIDE SEQUENCE</scope>
</reference>